<sequence>MRQRNNAFKDVRNKVAQEALAGIKVGVLARKYDVSPKTIRNWVKEFQDEFGADAIPTIDERINDSKRLAELEEKYNRALKALGEKELENEVLRELVKKKNPASVIDSTLHKRSLGRETR</sequence>
<dbReference type="Pfam" id="PF01527">
    <property type="entry name" value="HTH_Tnp_1"/>
    <property type="match status" value="1"/>
</dbReference>
<keyword evidence="2" id="KW-1185">Reference proteome</keyword>
<gene>
    <name evidence="1" type="ORF">GQF01_12580</name>
</gene>
<dbReference type="InterPro" id="IPR009057">
    <property type="entry name" value="Homeodomain-like_sf"/>
</dbReference>
<accession>A0A6L8V056</accession>
<dbReference type="InterPro" id="IPR002514">
    <property type="entry name" value="Transposase_8"/>
</dbReference>
<reference evidence="1 2" key="1">
    <citation type="submission" date="2019-12" db="EMBL/GenBank/DDBJ databases">
        <title>Paenibacillus sp. nov. sp. isolated from soil.</title>
        <authorList>
            <person name="Kim J."/>
            <person name="Jeong S.E."/>
            <person name="Jung H.S."/>
            <person name="Jeon C.O."/>
        </authorList>
    </citation>
    <scope>NUCLEOTIDE SEQUENCE [LARGE SCALE GENOMIC DNA]</scope>
    <source>
        <strain evidence="1 2">5J-6</strain>
    </source>
</reference>
<dbReference type="RefSeq" id="WP_161407103.1">
    <property type="nucleotide sequence ID" value="NZ_WTUZ01000015.1"/>
</dbReference>
<dbReference type="EMBL" id="WTUZ01000015">
    <property type="protein sequence ID" value="MZQ82941.1"/>
    <property type="molecule type" value="Genomic_DNA"/>
</dbReference>
<dbReference type="AlphaFoldDB" id="A0A6L8V056"/>
<evidence type="ECO:0000313" key="1">
    <source>
        <dbReference type="EMBL" id="MZQ82941.1"/>
    </source>
</evidence>
<proteinExistence type="predicted"/>
<protein>
    <submittedName>
        <fullName evidence="1">Transposase</fullName>
    </submittedName>
</protein>
<evidence type="ECO:0000313" key="2">
    <source>
        <dbReference type="Proteomes" id="UP000481087"/>
    </source>
</evidence>
<dbReference type="GO" id="GO:0003677">
    <property type="term" value="F:DNA binding"/>
    <property type="evidence" value="ECO:0007669"/>
    <property type="project" value="InterPro"/>
</dbReference>
<dbReference type="Proteomes" id="UP000481087">
    <property type="component" value="Unassembled WGS sequence"/>
</dbReference>
<dbReference type="GO" id="GO:0006313">
    <property type="term" value="P:DNA transposition"/>
    <property type="evidence" value="ECO:0007669"/>
    <property type="project" value="InterPro"/>
</dbReference>
<comment type="caution">
    <text evidence="1">The sequence shown here is derived from an EMBL/GenBank/DDBJ whole genome shotgun (WGS) entry which is preliminary data.</text>
</comment>
<organism evidence="1 2">
    <name type="scientific">Paenibacillus silvestris</name>
    <dbReference type="NCBI Taxonomy" id="2606219"/>
    <lineage>
        <taxon>Bacteria</taxon>
        <taxon>Bacillati</taxon>
        <taxon>Bacillota</taxon>
        <taxon>Bacilli</taxon>
        <taxon>Bacillales</taxon>
        <taxon>Paenibacillaceae</taxon>
        <taxon>Paenibacillus</taxon>
    </lineage>
</organism>
<dbReference type="SUPFAM" id="SSF46689">
    <property type="entry name" value="Homeodomain-like"/>
    <property type="match status" value="1"/>
</dbReference>
<name>A0A6L8V056_9BACL</name>
<dbReference type="GO" id="GO:0004803">
    <property type="term" value="F:transposase activity"/>
    <property type="evidence" value="ECO:0007669"/>
    <property type="project" value="InterPro"/>
</dbReference>